<dbReference type="InterPro" id="IPR052369">
    <property type="entry name" value="UG_Glycosaminoglycan_Hydrolase"/>
</dbReference>
<dbReference type="InterPro" id="IPR008928">
    <property type="entry name" value="6-hairpin_glycosidase_sf"/>
</dbReference>
<dbReference type="InterPro" id="IPR012341">
    <property type="entry name" value="6hp_glycosidase-like_sf"/>
</dbReference>
<evidence type="ECO:0000256" key="1">
    <source>
        <dbReference type="ARBA" id="ARBA00022801"/>
    </source>
</evidence>
<organism evidence="4 5">
    <name type="scientific">Mycena citricolor</name>
    <dbReference type="NCBI Taxonomy" id="2018698"/>
    <lineage>
        <taxon>Eukaryota</taxon>
        <taxon>Fungi</taxon>
        <taxon>Dikarya</taxon>
        <taxon>Basidiomycota</taxon>
        <taxon>Agaricomycotina</taxon>
        <taxon>Agaricomycetes</taxon>
        <taxon>Agaricomycetidae</taxon>
        <taxon>Agaricales</taxon>
        <taxon>Marasmiineae</taxon>
        <taxon>Mycenaceae</taxon>
        <taxon>Mycena</taxon>
    </lineage>
</organism>
<reference evidence="4" key="1">
    <citation type="submission" date="2023-11" db="EMBL/GenBank/DDBJ databases">
        <authorList>
            <person name="De Vega J J."/>
            <person name="De Vega J J."/>
        </authorList>
    </citation>
    <scope>NUCLEOTIDE SEQUENCE</scope>
</reference>
<dbReference type="GO" id="GO:0052757">
    <property type="term" value="F:chondroitin hydrolase activity"/>
    <property type="evidence" value="ECO:0007669"/>
    <property type="project" value="TreeGrafter"/>
</dbReference>
<dbReference type="GO" id="GO:0000272">
    <property type="term" value="P:polysaccharide catabolic process"/>
    <property type="evidence" value="ECO:0007669"/>
    <property type="project" value="TreeGrafter"/>
</dbReference>
<feature type="signal peptide" evidence="3">
    <location>
        <begin position="1"/>
        <end position="23"/>
    </location>
</feature>
<protein>
    <recommendedName>
        <fullName evidence="6">Glycoside hydrolase family 88 protein</fullName>
    </recommendedName>
</protein>
<evidence type="ECO:0000313" key="5">
    <source>
        <dbReference type="Proteomes" id="UP001295794"/>
    </source>
</evidence>
<sequence>MKKNKWVPLLGIAALLSVNGACCKSKSPRIDVKKYTESAARQTAGLYDKLMATGERKSPQNFQNGVNRYCAYEGWISGFFPWKTRASEQTERLERIKNLTSDHDIGFRMGCSYGNGYRITGDPAYRDVLIQSARSLATRFQPEAGVIMSWNPNKRWKCPVIIDNMMNLELLFNAAIYSGDSSFYKIAVSHADKTLENHYRADHSSFHVVDYDPQTGAVRMKNTAQGYADGSAWARGQAWGLYGFVICYRFTGDEHMIPYWDFDAPNIPDEPRDASAGAIAASALYELALYSDPKYADAADRMLASLSSDSYTAPVGENGNFILMHSVGSKPANSEVDVPIVYADYYYLEAIYRHRQFKKLKKHLWDGRLPALGK</sequence>
<gene>
    <name evidence="4" type="ORF">MYCIT1_LOCUS19759</name>
</gene>
<dbReference type="PANTHER" id="PTHR36845:SF1">
    <property type="entry name" value="HYDROLASE, PUTATIVE (AFU_ORTHOLOGUE AFUA_7G05090)-RELATED"/>
    <property type="match status" value="1"/>
</dbReference>
<dbReference type="PANTHER" id="PTHR36845">
    <property type="entry name" value="HYDROLASE, PUTATIVE (AFU_ORTHOLOGUE AFUA_7G05090)-RELATED"/>
    <property type="match status" value="1"/>
</dbReference>
<feature type="chain" id="PRO_5041915560" description="Glycoside hydrolase family 88 protein" evidence="3">
    <location>
        <begin position="24"/>
        <end position="374"/>
    </location>
</feature>
<evidence type="ECO:0008006" key="6">
    <source>
        <dbReference type="Google" id="ProtNLM"/>
    </source>
</evidence>
<dbReference type="Gene3D" id="1.50.10.10">
    <property type="match status" value="1"/>
</dbReference>
<dbReference type="Pfam" id="PF07470">
    <property type="entry name" value="Glyco_hydro_88"/>
    <property type="match status" value="1"/>
</dbReference>
<comment type="caution">
    <text evidence="4">The sequence shown here is derived from an EMBL/GenBank/DDBJ whole genome shotgun (WGS) entry which is preliminary data.</text>
</comment>
<dbReference type="AlphaFoldDB" id="A0AAD2HAZ5"/>
<dbReference type="InterPro" id="IPR010905">
    <property type="entry name" value="Glyco_hydro_88"/>
</dbReference>
<dbReference type="Proteomes" id="UP001295794">
    <property type="component" value="Unassembled WGS sequence"/>
</dbReference>
<keyword evidence="5" id="KW-1185">Reference proteome</keyword>
<keyword evidence="3" id="KW-0732">Signal</keyword>
<accession>A0AAD2HAZ5</accession>
<comment type="similarity">
    <text evidence="2">Belongs to the glycosyl hydrolase 88 family.</text>
</comment>
<dbReference type="SUPFAM" id="SSF48208">
    <property type="entry name" value="Six-hairpin glycosidases"/>
    <property type="match status" value="1"/>
</dbReference>
<dbReference type="EMBL" id="CAVNYO010000326">
    <property type="protein sequence ID" value="CAK5273344.1"/>
    <property type="molecule type" value="Genomic_DNA"/>
</dbReference>
<evidence type="ECO:0000256" key="3">
    <source>
        <dbReference type="SAM" id="SignalP"/>
    </source>
</evidence>
<keyword evidence="1" id="KW-0378">Hydrolase</keyword>
<evidence type="ECO:0000256" key="2">
    <source>
        <dbReference type="ARBA" id="ARBA00038358"/>
    </source>
</evidence>
<name>A0AAD2HAZ5_9AGAR</name>
<proteinExistence type="inferred from homology"/>
<evidence type="ECO:0000313" key="4">
    <source>
        <dbReference type="EMBL" id="CAK5273344.1"/>
    </source>
</evidence>